<dbReference type="InterPro" id="IPR011010">
    <property type="entry name" value="DNA_brk_join_enz"/>
</dbReference>
<accession>A0A846HHA5</accession>
<evidence type="ECO:0000256" key="7">
    <source>
        <dbReference type="ARBA" id="ARBA00023172"/>
    </source>
</evidence>
<name>A0A846HHA5_9CYAN</name>
<dbReference type="SUPFAM" id="SSF56349">
    <property type="entry name" value="DNA breaking-rejoining enzymes"/>
    <property type="match status" value="1"/>
</dbReference>
<dbReference type="RefSeq" id="WP_039744332.1">
    <property type="nucleotide sequence ID" value="NZ_JTCM02000104.1"/>
</dbReference>
<dbReference type="PANTHER" id="PTHR30349:SF77">
    <property type="entry name" value="TYROSINE RECOMBINASE XERC"/>
    <property type="match status" value="1"/>
</dbReference>
<evidence type="ECO:0000256" key="2">
    <source>
        <dbReference type="ARBA" id="ARBA00022490"/>
    </source>
</evidence>
<dbReference type="PROSITE" id="PS51900">
    <property type="entry name" value="CB"/>
    <property type="match status" value="1"/>
</dbReference>
<dbReference type="Pfam" id="PF00589">
    <property type="entry name" value="Phage_integrase"/>
    <property type="match status" value="1"/>
</dbReference>
<comment type="subcellular location">
    <subcellularLocation>
        <location evidence="1">Cytoplasm</location>
    </subcellularLocation>
</comment>
<dbReference type="AlphaFoldDB" id="A0A846HHA5"/>
<dbReference type="Proteomes" id="UP000031549">
    <property type="component" value="Unassembled WGS sequence"/>
</dbReference>
<keyword evidence="3" id="KW-0132">Cell division</keyword>
<evidence type="ECO:0000259" key="10">
    <source>
        <dbReference type="PROSITE" id="PS51898"/>
    </source>
</evidence>
<keyword evidence="2" id="KW-0963">Cytoplasm</keyword>
<dbReference type="PROSITE" id="PS51898">
    <property type="entry name" value="TYR_RECOMBINASE"/>
    <property type="match status" value="1"/>
</dbReference>
<dbReference type="InterPro" id="IPR044068">
    <property type="entry name" value="CB"/>
</dbReference>
<proteinExistence type="predicted"/>
<feature type="domain" description="Core-binding (CB)" evidence="11">
    <location>
        <begin position="2"/>
        <end position="79"/>
    </location>
</feature>
<dbReference type="GO" id="GO:0005737">
    <property type="term" value="C:cytoplasm"/>
    <property type="evidence" value="ECO:0007669"/>
    <property type="project" value="UniProtKB-SubCell"/>
</dbReference>
<dbReference type="CDD" id="cd00397">
    <property type="entry name" value="DNA_BRE_C"/>
    <property type="match status" value="1"/>
</dbReference>
<sequence>MMTLAALATAFLERPGLAKSTLRSYESTIIPLLKEYGRWPIEIIDRPVLVEYLNHLTDVSYTTHHRHQAVITALFNFAVDMGYLKSNPVAGLARRKPIREQGEHATDELVRYLTPTQLSVLYQIIKPDVRMSALVRLLHTSGARIAEVLALNLDDIDLKTRKFQVIGKGNKQRWCFYSEVTSFSLNHYIKYYRHPNHSALFTAQQPKTLVVSRLSYRMVHKSWTNLIGETPELQEIRIHDLRHTFATERVGLMGIEELRALMGHESIQTTLRYQKVTSLRAEEVAQLALKNLQNFSE</sequence>
<evidence type="ECO:0000259" key="11">
    <source>
        <dbReference type="PROSITE" id="PS51900"/>
    </source>
</evidence>
<protein>
    <submittedName>
        <fullName evidence="12">Tyrosine-type recombinase/integrase</fullName>
    </submittedName>
</protein>
<keyword evidence="8" id="KW-0131">Cell cycle</keyword>
<dbReference type="InterPro" id="IPR002104">
    <property type="entry name" value="Integrase_catalytic"/>
</dbReference>
<dbReference type="GO" id="GO:0051301">
    <property type="term" value="P:cell division"/>
    <property type="evidence" value="ECO:0007669"/>
    <property type="project" value="UniProtKB-KW"/>
</dbReference>
<keyword evidence="13" id="KW-1185">Reference proteome</keyword>
<dbReference type="PANTHER" id="PTHR30349">
    <property type="entry name" value="PHAGE INTEGRASE-RELATED"/>
    <property type="match status" value="1"/>
</dbReference>
<evidence type="ECO:0000256" key="4">
    <source>
        <dbReference type="ARBA" id="ARBA00022829"/>
    </source>
</evidence>
<evidence type="ECO:0000256" key="5">
    <source>
        <dbReference type="ARBA" id="ARBA00022908"/>
    </source>
</evidence>
<dbReference type="Gene3D" id="1.10.150.130">
    <property type="match status" value="1"/>
</dbReference>
<dbReference type="InterPro" id="IPR050090">
    <property type="entry name" value="Tyrosine_recombinase_XerCD"/>
</dbReference>
<dbReference type="InterPro" id="IPR010998">
    <property type="entry name" value="Integrase_recombinase_N"/>
</dbReference>
<evidence type="ECO:0000256" key="9">
    <source>
        <dbReference type="PROSITE-ProRule" id="PRU01248"/>
    </source>
</evidence>
<dbReference type="Pfam" id="PF13102">
    <property type="entry name" value="Phage_int_SAM_5"/>
    <property type="match status" value="1"/>
</dbReference>
<organism evidence="12 13">
    <name type="scientific">Hassallia byssoidea VB512170</name>
    <dbReference type="NCBI Taxonomy" id="1304833"/>
    <lineage>
        <taxon>Bacteria</taxon>
        <taxon>Bacillati</taxon>
        <taxon>Cyanobacteriota</taxon>
        <taxon>Cyanophyceae</taxon>
        <taxon>Nostocales</taxon>
        <taxon>Tolypothrichaceae</taxon>
        <taxon>Hassallia</taxon>
    </lineage>
</organism>
<gene>
    <name evidence="12" type="ORF">PI95_028295</name>
</gene>
<dbReference type="GO" id="GO:0006310">
    <property type="term" value="P:DNA recombination"/>
    <property type="evidence" value="ECO:0007669"/>
    <property type="project" value="UniProtKB-KW"/>
</dbReference>
<dbReference type="GO" id="GO:0003677">
    <property type="term" value="F:DNA binding"/>
    <property type="evidence" value="ECO:0007669"/>
    <property type="project" value="UniProtKB-UniRule"/>
</dbReference>
<dbReference type="GO" id="GO:0015074">
    <property type="term" value="P:DNA integration"/>
    <property type="evidence" value="ECO:0007669"/>
    <property type="project" value="UniProtKB-KW"/>
</dbReference>
<feature type="domain" description="Tyr recombinase" evidence="10">
    <location>
        <begin position="108"/>
        <end position="286"/>
    </location>
</feature>
<reference evidence="12 13" key="1">
    <citation type="journal article" date="2015" name="Genome Announc.">
        <title>Draft Genome Sequence of Cyanobacterium Hassallia byssoidea Strain VB512170, Isolated from Monuments in India.</title>
        <authorList>
            <person name="Singh D."/>
            <person name="Chandrababunaidu M.M."/>
            <person name="Panda A."/>
            <person name="Sen D."/>
            <person name="Bhattacharyya S."/>
            <person name="Adhikary S.P."/>
            <person name="Tripathy S."/>
        </authorList>
    </citation>
    <scope>NUCLEOTIDE SEQUENCE [LARGE SCALE GENOMIC DNA]</scope>
    <source>
        <strain evidence="12 13">VB512170</strain>
    </source>
</reference>
<dbReference type="EMBL" id="JTCM02000104">
    <property type="protein sequence ID" value="NEU76318.1"/>
    <property type="molecule type" value="Genomic_DNA"/>
</dbReference>
<dbReference type="InterPro" id="IPR013762">
    <property type="entry name" value="Integrase-like_cat_sf"/>
</dbReference>
<evidence type="ECO:0000313" key="13">
    <source>
        <dbReference type="Proteomes" id="UP000031549"/>
    </source>
</evidence>
<dbReference type="InterPro" id="IPR025269">
    <property type="entry name" value="SAM-like_dom"/>
</dbReference>
<evidence type="ECO:0000313" key="12">
    <source>
        <dbReference type="EMBL" id="NEU76318.1"/>
    </source>
</evidence>
<dbReference type="Gene3D" id="1.10.443.10">
    <property type="entry name" value="Intergrase catalytic core"/>
    <property type="match status" value="1"/>
</dbReference>
<keyword evidence="6 9" id="KW-0238">DNA-binding</keyword>
<keyword evidence="5" id="KW-0229">DNA integration</keyword>
<evidence type="ECO:0000256" key="3">
    <source>
        <dbReference type="ARBA" id="ARBA00022618"/>
    </source>
</evidence>
<evidence type="ECO:0000256" key="6">
    <source>
        <dbReference type="ARBA" id="ARBA00023125"/>
    </source>
</evidence>
<keyword evidence="7" id="KW-0233">DNA recombination</keyword>
<dbReference type="GO" id="GO:0007059">
    <property type="term" value="P:chromosome segregation"/>
    <property type="evidence" value="ECO:0007669"/>
    <property type="project" value="UniProtKB-KW"/>
</dbReference>
<evidence type="ECO:0000256" key="1">
    <source>
        <dbReference type="ARBA" id="ARBA00004496"/>
    </source>
</evidence>
<comment type="caution">
    <text evidence="12">The sequence shown here is derived from an EMBL/GenBank/DDBJ whole genome shotgun (WGS) entry which is preliminary data.</text>
</comment>
<evidence type="ECO:0000256" key="8">
    <source>
        <dbReference type="ARBA" id="ARBA00023306"/>
    </source>
</evidence>
<keyword evidence="4" id="KW-0159">Chromosome partition</keyword>